<protein>
    <submittedName>
        <fullName evidence="1">DUF5949 family protein</fullName>
    </submittedName>
</protein>
<dbReference type="Pfam" id="PF19374">
    <property type="entry name" value="DUF5949"/>
    <property type="match status" value="1"/>
</dbReference>
<reference evidence="1 2" key="1">
    <citation type="submission" date="2022-10" db="EMBL/GenBank/DDBJ databases">
        <authorList>
            <person name="Xie J."/>
            <person name="Shen N."/>
        </authorList>
    </citation>
    <scope>NUCLEOTIDE SEQUENCE [LARGE SCALE GENOMIC DNA]</scope>
    <source>
        <strain evidence="1 2">DSM 41681</strain>
    </source>
</reference>
<dbReference type="InterPro" id="IPR045993">
    <property type="entry name" value="DUF5949"/>
</dbReference>
<evidence type="ECO:0000313" key="1">
    <source>
        <dbReference type="EMBL" id="MEB3959649.1"/>
    </source>
</evidence>
<dbReference type="EMBL" id="JAOZYB010000023">
    <property type="protein sequence ID" value="MEB3959649.1"/>
    <property type="molecule type" value="Genomic_DNA"/>
</dbReference>
<dbReference type="Proteomes" id="UP001352223">
    <property type="component" value="Unassembled WGS sequence"/>
</dbReference>
<comment type="caution">
    <text evidence="1">The sequence shown here is derived from an EMBL/GenBank/DDBJ whole genome shotgun (WGS) entry which is preliminary data.</text>
</comment>
<proteinExistence type="predicted"/>
<keyword evidence="2" id="KW-1185">Reference proteome</keyword>
<accession>A0ABU6C4Q3</accession>
<name>A0ABU6C4Q3_9ACTN</name>
<organism evidence="1 2">
    <name type="scientific">Streptomyces kunmingensis</name>
    <dbReference type="NCBI Taxonomy" id="68225"/>
    <lineage>
        <taxon>Bacteria</taxon>
        <taxon>Bacillati</taxon>
        <taxon>Actinomycetota</taxon>
        <taxon>Actinomycetes</taxon>
        <taxon>Kitasatosporales</taxon>
        <taxon>Streptomycetaceae</taxon>
        <taxon>Streptomyces</taxon>
    </lineage>
</organism>
<dbReference type="RefSeq" id="WP_324766631.1">
    <property type="nucleotide sequence ID" value="NZ_BAAATS010000072.1"/>
</dbReference>
<gene>
    <name evidence="1" type="ORF">OKJ48_05210</name>
</gene>
<evidence type="ECO:0000313" key="2">
    <source>
        <dbReference type="Proteomes" id="UP001352223"/>
    </source>
</evidence>
<sequence length="167" mass="17382">MTSTSSIETTFRPADLGTLAVIAWSGEPAEGEGAMPFLLAYPMGDSPAGPEAAEAAVRTLLGNNGLTVGTTVHSGVRQPSFPVSLLVEAGHAVISMPPLNAQCPAPPEWLAAAEARGTAYFLFTARPWPTATPGEPVTEEELMAFAGDEATLTAAAHCLLPIRRIRN</sequence>